<dbReference type="InterPro" id="IPR009051">
    <property type="entry name" value="Helical_ferredxn"/>
</dbReference>
<dbReference type="PIRSF" id="PIRSF000139">
    <property type="entry name" value="Glc_ox_4Fe-4S"/>
    <property type="match status" value="1"/>
</dbReference>
<dbReference type="PROSITE" id="PS00198">
    <property type="entry name" value="4FE4S_FER_1"/>
    <property type="match status" value="1"/>
</dbReference>
<sequence length="463" mass="50232">MQTTFTAEQLKNPATARSNEILRACVHCGFCTATCPTYQVLGDELDSPRGRIYLIKDMLENDRDPDEKTVKHIDRCLSCLACMTTCPSGVHYMHLVDHARDYIEKRYKRPFSDRALRWVLARILPYPTRFRLALLGAKIGRPFARLMPDARLRAMLEMAPKTIPPVSRNDDPQSFPAQGAPRKRVALMTGCAQKALNTDINDATIRLLTRQGCEVVVAEGAGCCGALTHHMGKTSESHATAARNIKAWCAEMDGQGLDAIVINTSGCGTTMKDYGHMFRNDPLAPDAARVSAIAKDVSEVLHDLAGDADPDAMPNPAKGDIAGIDAPKTPTPAHHGLTVAYHAACSLQHGQQIKSYPKDLLKRAGFTVVEPAESHLCCGSAGTYNLMQPEISKQLKDRKVKTLMAKNPDVIAAGNIGCMMQIGSAAGVPVVHTVELLDWASGGPKPPALSQEKGANLQIPRLR</sequence>
<dbReference type="SUPFAM" id="SSF54862">
    <property type="entry name" value="4Fe-4S ferredoxins"/>
    <property type="match status" value="1"/>
</dbReference>
<comment type="caution">
    <text evidence="8">The sequence shown here is derived from an EMBL/GenBank/DDBJ whole genome shotgun (WGS) entry which is preliminary data.</text>
</comment>
<evidence type="ECO:0000256" key="6">
    <source>
        <dbReference type="SAM" id="MobiDB-lite"/>
    </source>
</evidence>
<keyword evidence="2" id="KW-0479">Metal-binding</keyword>
<evidence type="ECO:0000256" key="4">
    <source>
        <dbReference type="ARBA" id="ARBA00023004"/>
    </source>
</evidence>
<dbReference type="EMBL" id="LAZR01000111">
    <property type="protein sequence ID" value="KKN90372.1"/>
    <property type="molecule type" value="Genomic_DNA"/>
</dbReference>
<dbReference type="GO" id="GO:0016491">
    <property type="term" value="F:oxidoreductase activity"/>
    <property type="evidence" value="ECO:0007669"/>
    <property type="project" value="UniProtKB-ARBA"/>
</dbReference>
<dbReference type="InterPro" id="IPR017900">
    <property type="entry name" value="4Fe4S_Fe_S_CS"/>
</dbReference>
<evidence type="ECO:0000259" key="7">
    <source>
        <dbReference type="PROSITE" id="PS51379"/>
    </source>
</evidence>
<keyword evidence="4" id="KW-0408">Iron</keyword>
<dbReference type="PANTHER" id="PTHR32479:SF17">
    <property type="entry name" value="GLYCOLATE OXIDASE IRON-SULFUR SUBUNIT"/>
    <property type="match status" value="1"/>
</dbReference>
<reference evidence="8" key="1">
    <citation type="journal article" date="2015" name="Nature">
        <title>Complex archaea that bridge the gap between prokaryotes and eukaryotes.</title>
        <authorList>
            <person name="Spang A."/>
            <person name="Saw J.H."/>
            <person name="Jorgensen S.L."/>
            <person name="Zaremba-Niedzwiedzka K."/>
            <person name="Martijn J."/>
            <person name="Lind A.E."/>
            <person name="van Eijk R."/>
            <person name="Schleper C."/>
            <person name="Guy L."/>
            <person name="Ettema T.J."/>
        </authorList>
    </citation>
    <scope>NUCLEOTIDE SEQUENCE</scope>
</reference>
<evidence type="ECO:0000313" key="8">
    <source>
        <dbReference type="EMBL" id="KKN90372.1"/>
    </source>
</evidence>
<dbReference type="Pfam" id="PF13183">
    <property type="entry name" value="Fer4_8"/>
    <property type="match status" value="1"/>
</dbReference>
<feature type="region of interest" description="Disordered" evidence="6">
    <location>
        <begin position="442"/>
        <end position="463"/>
    </location>
</feature>
<organism evidence="8">
    <name type="scientific">marine sediment metagenome</name>
    <dbReference type="NCBI Taxonomy" id="412755"/>
    <lineage>
        <taxon>unclassified sequences</taxon>
        <taxon>metagenomes</taxon>
        <taxon>ecological metagenomes</taxon>
    </lineage>
</organism>
<dbReference type="Gene3D" id="1.10.1060.10">
    <property type="entry name" value="Alpha-helical ferredoxin"/>
    <property type="match status" value="1"/>
</dbReference>
<evidence type="ECO:0000256" key="1">
    <source>
        <dbReference type="ARBA" id="ARBA00022485"/>
    </source>
</evidence>
<dbReference type="InterPro" id="IPR004017">
    <property type="entry name" value="Cys_rich_dom"/>
</dbReference>
<dbReference type="FunFam" id="1.10.1060.10:FF:000012">
    <property type="entry name" value="Glycolate oxidase iron-sulfur subunit"/>
    <property type="match status" value="1"/>
</dbReference>
<dbReference type="Pfam" id="PF02754">
    <property type="entry name" value="CCG"/>
    <property type="match status" value="2"/>
</dbReference>
<dbReference type="GO" id="GO:0051539">
    <property type="term" value="F:4 iron, 4 sulfur cluster binding"/>
    <property type="evidence" value="ECO:0007669"/>
    <property type="project" value="UniProtKB-KW"/>
</dbReference>
<name>A0A0F9USC1_9ZZZZ</name>
<dbReference type="InterPro" id="IPR012257">
    <property type="entry name" value="Glc_ox_4Fe-4S"/>
</dbReference>
<feature type="domain" description="4Fe-4S ferredoxin-type" evidence="7">
    <location>
        <begin position="67"/>
        <end position="96"/>
    </location>
</feature>
<dbReference type="PROSITE" id="PS51379">
    <property type="entry name" value="4FE4S_FER_2"/>
    <property type="match status" value="2"/>
</dbReference>
<keyword evidence="5" id="KW-0411">Iron-sulfur</keyword>
<proteinExistence type="predicted"/>
<evidence type="ECO:0000256" key="2">
    <source>
        <dbReference type="ARBA" id="ARBA00022723"/>
    </source>
</evidence>
<dbReference type="GO" id="GO:0046872">
    <property type="term" value="F:metal ion binding"/>
    <property type="evidence" value="ECO:0007669"/>
    <property type="project" value="UniProtKB-KW"/>
</dbReference>
<gene>
    <name evidence="8" type="ORF">LCGC14_0229850</name>
</gene>
<accession>A0A0F9USC1</accession>
<keyword evidence="1" id="KW-0004">4Fe-4S</keyword>
<evidence type="ECO:0000256" key="3">
    <source>
        <dbReference type="ARBA" id="ARBA00022737"/>
    </source>
</evidence>
<keyword evidence="3" id="KW-0677">Repeat</keyword>
<dbReference type="InterPro" id="IPR017896">
    <property type="entry name" value="4Fe4S_Fe-S-bd"/>
</dbReference>
<dbReference type="PANTHER" id="PTHR32479">
    <property type="entry name" value="GLYCOLATE OXIDASE IRON-SULFUR SUBUNIT"/>
    <property type="match status" value="1"/>
</dbReference>
<dbReference type="AlphaFoldDB" id="A0A0F9USC1"/>
<dbReference type="NCBIfam" id="NF008434">
    <property type="entry name" value="PRK11274.1"/>
    <property type="match status" value="1"/>
</dbReference>
<protein>
    <recommendedName>
        <fullName evidence="7">4Fe-4S ferredoxin-type domain-containing protein</fullName>
    </recommendedName>
</protein>
<feature type="domain" description="4Fe-4S ferredoxin-type" evidence="7">
    <location>
        <begin position="14"/>
        <end position="46"/>
    </location>
</feature>
<evidence type="ECO:0000256" key="5">
    <source>
        <dbReference type="ARBA" id="ARBA00023014"/>
    </source>
</evidence>